<dbReference type="EMBL" id="JARBHB010000003">
    <property type="protein sequence ID" value="KAJ8888865.1"/>
    <property type="molecule type" value="Genomic_DNA"/>
</dbReference>
<protein>
    <submittedName>
        <fullName evidence="2">Uncharacterized protein</fullName>
    </submittedName>
</protein>
<feature type="compositionally biased region" description="Polar residues" evidence="1">
    <location>
        <begin position="153"/>
        <end position="169"/>
    </location>
</feature>
<comment type="caution">
    <text evidence="2">The sequence shown here is derived from an EMBL/GenBank/DDBJ whole genome shotgun (WGS) entry which is preliminary data.</text>
</comment>
<reference evidence="2 3" key="1">
    <citation type="submission" date="2023-02" db="EMBL/GenBank/DDBJ databases">
        <title>LHISI_Scaffold_Assembly.</title>
        <authorList>
            <person name="Stuart O.P."/>
            <person name="Cleave R."/>
            <person name="Magrath M.J.L."/>
            <person name="Mikheyev A.S."/>
        </authorList>
    </citation>
    <scope>NUCLEOTIDE SEQUENCE [LARGE SCALE GENOMIC DNA]</scope>
    <source>
        <strain evidence="2">Daus_M_001</strain>
        <tissue evidence="2">Leg muscle</tissue>
    </source>
</reference>
<feature type="compositionally biased region" description="Low complexity" evidence="1">
    <location>
        <begin position="707"/>
        <end position="717"/>
    </location>
</feature>
<sequence length="727" mass="80960">MGLQSQIPTRTLTPLPFQPTSLVSRSRFPELPTPLPNYSSRVAPPLGRGLVRPGRHQRVFSTSRPHASQSAANLVTCRRQSSQPTKPSAGAGAEDIKPEPVTAKRKRHQRARRGCDASRVSPLSTIIHRFPGVGGVMRQRARLSGRGRVESHPPQNQATHNGSLQPSGYISTREKCSFRGAGARCSGGRWSARSSEVVGRGAVVWRSRWWDIFVRGHAFLLQLVSHLHTNNPRTYIIMSQNVKLHGGYWLLLRAPGMYSSEQAPAYLATVHHTPLRTNKVNMPMTDKVNFTHGRTIHNVHARSLSRAFKSAQFTVNNLCLWWGSGGTVARVLTSHQGHSVSIPGGFTPRFSHVGIVLGDAACRRVFSGYSSFPPLHSIATPSYVCGCATTRQHRDLADLANLGVSRQNLHFYWLRLSASHCNRSLPHMIFLYSYYFSLEHCWLYNLHPPVGRSPRAVCLAGLESRCERSEVNMGWCRNARAGETGDPGASSDMIPTCENPGATLPGIEPGSPGWEARIERRTIVKRNGFDHPLSVRWIISQWQPNVTEHCTVYAQAYVQFVDARSQVDVPFQPQKCSCKFLHLFTSSTLLKTLRKLRPASFFRSSMLQSPERTSSAKSVGYEETSSSPSGTLPQSSPLEENLLVPSLIHNLESKLALEWSRASPWGSFPYHTGGSQNQPRPTTEVRTERRRNAKEEENRRSPRTRRPVTSSRTIPTRENQGIEPGSP</sequence>
<feature type="region of interest" description="Disordered" evidence="1">
    <location>
        <begin position="145"/>
        <end position="169"/>
    </location>
</feature>
<feature type="region of interest" description="Disordered" evidence="1">
    <location>
        <begin position="60"/>
        <end position="118"/>
    </location>
</feature>
<evidence type="ECO:0000313" key="2">
    <source>
        <dbReference type="EMBL" id="KAJ8888865.1"/>
    </source>
</evidence>
<evidence type="ECO:0000256" key="1">
    <source>
        <dbReference type="SAM" id="MobiDB-lite"/>
    </source>
</evidence>
<feature type="region of interest" description="Disordered" evidence="1">
    <location>
        <begin position="668"/>
        <end position="727"/>
    </location>
</feature>
<accession>A0ABQ9HXS9</accession>
<feature type="region of interest" description="Disordered" evidence="1">
    <location>
        <begin position="25"/>
        <end position="44"/>
    </location>
</feature>
<name>A0ABQ9HXS9_9NEOP</name>
<feature type="region of interest" description="Disordered" evidence="1">
    <location>
        <begin position="1"/>
        <end position="20"/>
    </location>
</feature>
<feature type="compositionally biased region" description="Basic residues" evidence="1">
    <location>
        <begin position="103"/>
        <end position="112"/>
    </location>
</feature>
<feature type="compositionally biased region" description="Low complexity" evidence="1">
    <location>
        <begin position="624"/>
        <end position="637"/>
    </location>
</feature>
<proteinExistence type="predicted"/>
<keyword evidence="3" id="KW-1185">Reference proteome</keyword>
<dbReference type="Proteomes" id="UP001159363">
    <property type="component" value="Chromosome 3"/>
</dbReference>
<feature type="region of interest" description="Disordered" evidence="1">
    <location>
        <begin position="612"/>
        <end position="637"/>
    </location>
</feature>
<feature type="compositionally biased region" description="Polar residues" evidence="1">
    <location>
        <begin position="60"/>
        <end position="86"/>
    </location>
</feature>
<organism evidence="2 3">
    <name type="scientific">Dryococelus australis</name>
    <dbReference type="NCBI Taxonomy" id="614101"/>
    <lineage>
        <taxon>Eukaryota</taxon>
        <taxon>Metazoa</taxon>
        <taxon>Ecdysozoa</taxon>
        <taxon>Arthropoda</taxon>
        <taxon>Hexapoda</taxon>
        <taxon>Insecta</taxon>
        <taxon>Pterygota</taxon>
        <taxon>Neoptera</taxon>
        <taxon>Polyneoptera</taxon>
        <taxon>Phasmatodea</taxon>
        <taxon>Verophasmatodea</taxon>
        <taxon>Anareolatae</taxon>
        <taxon>Phasmatidae</taxon>
        <taxon>Eurycanthinae</taxon>
        <taxon>Dryococelus</taxon>
    </lineage>
</organism>
<evidence type="ECO:0000313" key="3">
    <source>
        <dbReference type="Proteomes" id="UP001159363"/>
    </source>
</evidence>
<gene>
    <name evidence="2" type="ORF">PR048_008359</name>
</gene>